<evidence type="ECO:0000256" key="5">
    <source>
        <dbReference type="ARBA" id="ARBA00023136"/>
    </source>
</evidence>
<dbReference type="Proteomes" id="UP000594042">
    <property type="component" value="Chromosome"/>
</dbReference>
<dbReference type="InterPro" id="IPR037066">
    <property type="entry name" value="Plug_dom_sf"/>
</dbReference>
<dbReference type="NCBIfam" id="TIGR04056">
    <property type="entry name" value="OMP_RagA_SusC"/>
    <property type="match status" value="1"/>
</dbReference>
<dbReference type="InterPro" id="IPR023996">
    <property type="entry name" value="TonB-dep_OMP_SusC/RagA"/>
</dbReference>
<evidence type="ECO:0000256" key="8">
    <source>
        <dbReference type="SAM" id="SignalP"/>
    </source>
</evidence>
<keyword evidence="11" id="KW-1185">Reference proteome</keyword>
<protein>
    <submittedName>
        <fullName evidence="10">SusC/RagA family TonB-linked outer membrane protein</fullName>
    </submittedName>
</protein>
<dbReference type="RefSeq" id="WP_200755029.1">
    <property type="nucleotide sequence ID" value="NZ_AP023322.1"/>
</dbReference>
<keyword evidence="8" id="KW-0732">Signal</keyword>
<dbReference type="SUPFAM" id="SSF49464">
    <property type="entry name" value="Carboxypeptidase regulatory domain-like"/>
    <property type="match status" value="1"/>
</dbReference>
<feature type="domain" description="TonB-dependent receptor plug" evidence="9">
    <location>
        <begin position="115"/>
        <end position="219"/>
    </location>
</feature>
<dbReference type="EMBL" id="AP023322">
    <property type="protein sequence ID" value="BCI64375.1"/>
    <property type="molecule type" value="Genomic_DNA"/>
</dbReference>
<dbReference type="Pfam" id="PF13715">
    <property type="entry name" value="CarbopepD_reg_2"/>
    <property type="match status" value="1"/>
</dbReference>
<feature type="signal peptide" evidence="8">
    <location>
        <begin position="1"/>
        <end position="20"/>
    </location>
</feature>
<evidence type="ECO:0000256" key="3">
    <source>
        <dbReference type="ARBA" id="ARBA00022452"/>
    </source>
</evidence>
<evidence type="ECO:0000256" key="6">
    <source>
        <dbReference type="ARBA" id="ARBA00023237"/>
    </source>
</evidence>
<keyword evidence="6 7" id="KW-0998">Cell outer membrane</keyword>
<dbReference type="InterPro" id="IPR036942">
    <property type="entry name" value="Beta-barrel_TonB_sf"/>
</dbReference>
<dbReference type="PROSITE" id="PS52016">
    <property type="entry name" value="TONB_DEPENDENT_REC_3"/>
    <property type="match status" value="1"/>
</dbReference>
<comment type="similarity">
    <text evidence="7">Belongs to the TonB-dependent receptor family.</text>
</comment>
<dbReference type="AlphaFoldDB" id="A0A7G1HXB7"/>
<name>A0A7G1HXB7_9BACT</name>
<dbReference type="Gene3D" id="2.40.170.20">
    <property type="entry name" value="TonB-dependent receptor, beta-barrel domain"/>
    <property type="match status" value="1"/>
</dbReference>
<dbReference type="Gene3D" id="2.60.40.1120">
    <property type="entry name" value="Carboxypeptidase-like, regulatory domain"/>
    <property type="match status" value="1"/>
</dbReference>
<dbReference type="NCBIfam" id="TIGR04057">
    <property type="entry name" value="SusC_RagA_signa"/>
    <property type="match status" value="1"/>
</dbReference>
<dbReference type="KEGG" id="copr:Cop2CBH44_27280"/>
<comment type="subcellular location">
    <subcellularLocation>
        <location evidence="1 7">Cell outer membrane</location>
        <topology evidence="1 7">Multi-pass membrane protein</topology>
    </subcellularLocation>
</comment>
<reference evidence="11" key="1">
    <citation type="submission" date="2020-07" db="EMBL/GenBank/DDBJ databases">
        <title>Complete genome sequencing of Coprobacter sp. strain 2CBH44.</title>
        <authorList>
            <person name="Sakamoto M."/>
            <person name="Murakami T."/>
            <person name="Mori H."/>
        </authorList>
    </citation>
    <scope>NUCLEOTIDE SEQUENCE [LARGE SCALE GENOMIC DNA]</scope>
    <source>
        <strain evidence="11">2CBH44</strain>
    </source>
</reference>
<keyword evidence="5 7" id="KW-0472">Membrane</keyword>
<evidence type="ECO:0000259" key="9">
    <source>
        <dbReference type="Pfam" id="PF07715"/>
    </source>
</evidence>
<dbReference type="SUPFAM" id="SSF56935">
    <property type="entry name" value="Porins"/>
    <property type="match status" value="1"/>
</dbReference>
<dbReference type="GO" id="GO:0009279">
    <property type="term" value="C:cell outer membrane"/>
    <property type="evidence" value="ECO:0007669"/>
    <property type="project" value="UniProtKB-SubCell"/>
</dbReference>
<evidence type="ECO:0000313" key="11">
    <source>
        <dbReference type="Proteomes" id="UP000594042"/>
    </source>
</evidence>
<gene>
    <name evidence="10" type="ORF">Cop2CBH44_27280</name>
</gene>
<accession>A0A7G1HXB7</accession>
<dbReference type="InterPro" id="IPR039426">
    <property type="entry name" value="TonB-dep_rcpt-like"/>
</dbReference>
<dbReference type="InterPro" id="IPR023997">
    <property type="entry name" value="TonB-dep_OMP_SusC/RagA_CS"/>
</dbReference>
<keyword evidence="2 7" id="KW-0813">Transport</keyword>
<organism evidence="10 11">
    <name type="scientific">Coprobacter secundus subsp. similis</name>
    <dbReference type="NCBI Taxonomy" id="2751153"/>
    <lineage>
        <taxon>Bacteria</taxon>
        <taxon>Pseudomonadati</taxon>
        <taxon>Bacteroidota</taxon>
        <taxon>Bacteroidia</taxon>
        <taxon>Bacteroidales</taxon>
        <taxon>Barnesiellaceae</taxon>
        <taxon>Coprobacter</taxon>
    </lineage>
</organism>
<feature type="chain" id="PRO_5028885997" evidence="8">
    <location>
        <begin position="21"/>
        <end position="1020"/>
    </location>
</feature>
<evidence type="ECO:0000256" key="7">
    <source>
        <dbReference type="PROSITE-ProRule" id="PRU01360"/>
    </source>
</evidence>
<evidence type="ECO:0000256" key="2">
    <source>
        <dbReference type="ARBA" id="ARBA00022448"/>
    </source>
</evidence>
<dbReference type="Pfam" id="PF07715">
    <property type="entry name" value="Plug"/>
    <property type="match status" value="1"/>
</dbReference>
<keyword evidence="3 7" id="KW-1134">Transmembrane beta strand</keyword>
<dbReference type="Gene3D" id="2.170.130.10">
    <property type="entry name" value="TonB-dependent receptor, plug domain"/>
    <property type="match status" value="1"/>
</dbReference>
<dbReference type="InterPro" id="IPR012910">
    <property type="entry name" value="Plug_dom"/>
</dbReference>
<proteinExistence type="inferred from homology"/>
<sequence length="1020" mass="113140">MKKFFLASLCLFIAIHYTYAQNKITVSGKVFDKDLGQVVIGANILEKGTDNGTVTNVDGMYSISVSSGATLVFSYVGMQTQEVKVNGRQTIDVVLTADAKTLDDVVVIGYGTIRKRDLTGSIVSVKGDEIKSNPSISPLSALQGKVPGMDVITQGNAGASPKITIRGIGSMANSNPYYIVDGMFTDNIDFVNTSDIASVEVLKDASSLAMFGVKGANGIIIITTKRGQEGKVTFNVDSYTGFQTIMPGDKLKLADGNQFTEWYRELLTNSKQDILDDDPDAIIDASKYSFNPQVPGVGTNWVDQVTRSALITSQSISASTASEKSHSFFSLSYFKQDGVVKYDNYERYTARFNTDYKFNNWAKLGGNVALSYWGKDTGLKGYGDLLTQAVHAMPTYAPKDNDGNWMMPDRVVQGQINNPVATMEIGSHNNKSWGYRILGNAFLDIVLFKKLTYHGSAYVDLGMNQNKVFKEKFFLDSMHKQEATAMNRDQTEYRTFQQEHTLTWDDVIGDHRFNVMLGFTSNYVASEGFSAGRDSINVAGNMDYVPEELQMLGMGIKSTATNGDSFSEESQLSYFGRVNYSYKDRYIIAATLRRDGSSKFLKKNRWGTFPSVGLGWVISEEDFIRDNTSKIDFLKLKGSWGRLGNDRASGRYDYYRFVDPNGSYAVFGNSIITIPTLTSMADLNLTWEKMEGTEVGLEGSFLNQRLSGEFTFFNRKTRDFLTQVPVPASIGSGYMITNAGSMRNRGIELSLNYSDVAGNLRYTIGGNFTYTQNKVLSLGSGGSDKFSGPCITRVGETIASFYGYKTDGIFQNQAEIDNYVNDKGVKYQPDAKPGDFKWKDVDGNGVIDDNDRTILGSYFAPFSFGVNVKLEYKGFDLGVDITGVAGNEIYNSKKAPYDYNQFNFMECWENRWHGEGTSNKYPILSNMRPDNMRASDFFVENGSYVRLRNVQLGYTFPKAWMHKIYLNSLRIYASAQNLLTLTAFDGWTPEIGGSPLESGVDSGSLYPLPATITFGLNLTF</sequence>
<evidence type="ECO:0000256" key="1">
    <source>
        <dbReference type="ARBA" id="ARBA00004571"/>
    </source>
</evidence>
<keyword evidence="4 7" id="KW-0812">Transmembrane</keyword>
<evidence type="ECO:0000256" key="4">
    <source>
        <dbReference type="ARBA" id="ARBA00022692"/>
    </source>
</evidence>
<dbReference type="InterPro" id="IPR008969">
    <property type="entry name" value="CarboxyPept-like_regulatory"/>
</dbReference>
<evidence type="ECO:0000313" key="10">
    <source>
        <dbReference type="EMBL" id="BCI64375.1"/>
    </source>
</evidence>